<proteinExistence type="predicted"/>
<protein>
    <submittedName>
        <fullName evidence="1">Uncharacterized protein</fullName>
    </submittedName>
</protein>
<dbReference type="Proteomes" id="UP001055879">
    <property type="component" value="Linkage Group LG04"/>
</dbReference>
<accession>A0ACB9CK14</accession>
<evidence type="ECO:0000313" key="2">
    <source>
        <dbReference type="Proteomes" id="UP001055879"/>
    </source>
</evidence>
<organism evidence="1 2">
    <name type="scientific">Arctium lappa</name>
    <name type="common">Greater burdock</name>
    <name type="synonym">Lappa major</name>
    <dbReference type="NCBI Taxonomy" id="4217"/>
    <lineage>
        <taxon>Eukaryota</taxon>
        <taxon>Viridiplantae</taxon>
        <taxon>Streptophyta</taxon>
        <taxon>Embryophyta</taxon>
        <taxon>Tracheophyta</taxon>
        <taxon>Spermatophyta</taxon>
        <taxon>Magnoliopsida</taxon>
        <taxon>eudicotyledons</taxon>
        <taxon>Gunneridae</taxon>
        <taxon>Pentapetalae</taxon>
        <taxon>asterids</taxon>
        <taxon>campanulids</taxon>
        <taxon>Asterales</taxon>
        <taxon>Asteraceae</taxon>
        <taxon>Carduoideae</taxon>
        <taxon>Cardueae</taxon>
        <taxon>Arctiinae</taxon>
        <taxon>Arctium</taxon>
    </lineage>
</organism>
<dbReference type="EMBL" id="CM042050">
    <property type="protein sequence ID" value="KAI3734634.1"/>
    <property type="molecule type" value="Genomic_DNA"/>
</dbReference>
<reference evidence="1 2" key="2">
    <citation type="journal article" date="2022" name="Mol. Ecol. Resour.">
        <title>The genomes of chicory, endive, great burdock and yacon provide insights into Asteraceae paleo-polyploidization history and plant inulin production.</title>
        <authorList>
            <person name="Fan W."/>
            <person name="Wang S."/>
            <person name="Wang H."/>
            <person name="Wang A."/>
            <person name="Jiang F."/>
            <person name="Liu H."/>
            <person name="Zhao H."/>
            <person name="Xu D."/>
            <person name="Zhang Y."/>
        </authorList>
    </citation>
    <scope>NUCLEOTIDE SEQUENCE [LARGE SCALE GENOMIC DNA]</scope>
    <source>
        <strain evidence="2">cv. Niubang</strain>
    </source>
</reference>
<reference evidence="2" key="1">
    <citation type="journal article" date="2022" name="Mol. Ecol. Resour.">
        <title>The genomes of chicory, endive, great burdock and yacon provide insights into Asteraceae palaeo-polyploidization history and plant inulin production.</title>
        <authorList>
            <person name="Fan W."/>
            <person name="Wang S."/>
            <person name="Wang H."/>
            <person name="Wang A."/>
            <person name="Jiang F."/>
            <person name="Liu H."/>
            <person name="Zhao H."/>
            <person name="Xu D."/>
            <person name="Zhang Y."/>
        </authorList>
    </citation>
    <scope>NUCLEOTIDE SEQUENCE [LARGE SCALE GENOMIC DNA]</scope>
    <source>
        <strain evidence="2">cv. Niubang</strain>
    </source>
</reference>
<name>A0ACB9CK14_ARCLA</name>
<keyword evidence="2" id="KW-1185">Reference proteome</keyword>
<sequence>MYIATNKQQRILVLSIQLLFMRSSFPFTFPSHAYFKTILQQIRQIKHRNRPFLNWVSEIIIFLRFNYRISVSTSLQSGISNKSGGPE</sequence>
<evidence type="ECO:0000313" key="1">
    <source>
        <dbReference type="EMBL" id="KAI3734634.1"/>
    </source>
</evidence>
<gene>
    <name evidence="1" type="ORF">L6452_14108</name>
</gene>
<comment type="caution">
    <text evidence="1">The sequence shown here is derived from an EMBL/GenBank/DDBJ whole genome shotgun (WGS) entry which is preliminary data.</text>
</comment>